<dbReference type="AlphaFoldDB" id="A0A9P4NWF9"/>
<keyword evidence="3" id="KW-1185">Reference proteome</keyword>
<name>A0A9P4NWF9_9PEZI</name>
<reference evidence="2" key="1">
    <citation type="journal article" date="2020" name="Stud. Mycol.">
        <title>101 Dothideomycetes genomes: a test case for predicting lifestyles and emergence of pathogens.</title>
        <authorList>
            <person name="Haridas S."/>
            <person name="Albert R."/>
            <person name="Binder M."/>
            <person name="Bloem J."/>
            <person name="Labutti K."/>
            <person name="Salamov A."/>
            <person name="Andreopoulos B."/>
            <person name="Baker S."/>
            <person name="Barry K."/>
            <person name="Bills G."/>
            <person name="Bluhm B."/>
            <person name="Cannon C."/>
            <person name="Castanera R."/>
            <person name="Culley D."/>
            <person name="Daum C."/>
            <person name="Ezra D."/>
            <person name="Gonzalez J."/>
            <person name="Henrissat B."/>
            <person name="Kuo A."/>
            <person name="Liang C."/>
            <person name="Lipzen A."/>
            <person name="Lutzoni F."/>
            <person name="Magnuson J."/>
            <person name="Mondo S."/>
            <person name="Nolan M."/>
            <person name="Ohm R."/>
            <person name="Pangilinan J."/>
            <person name="Park H.-J."/>
            <person name="Ramirez L."/>
            <person name="Alfaro M."/>
            <person name="Sun H."/>
            <person name="Tritt A."/>
            <person name="Yoshinaga Y."/>
            <person name="Zwiers L.-H."/>
            <person name="Turgeon B."/>
            <person name="Goodwin S."/>
            <person name="Spatafora J."/>
            <person name="Crous P."/>
            <person name="Grigoriev I."/>
        </authorList>
    </citation>
    <scope>NUCLEOTIDE SEQUENCE</scope>
    <source>
        <strain evidence="2">CBS 130266</strain>
    </source>
</reference>
<keyword evidence="1" id="KW-0732">Signal</keyword>
<evidence type="ECO:0000313" key="2">
    <source>
        <dbReference type="EMBL" id="KAF2432930.1"/>
    </source>
</evidence>
<evidence type="ECO:0000313" key="3">
    <source>
        <dbReference type="Proteomes" id="UP000800235"/>
    </source>
</evidence>
<protein>
    <submittedName>
        <fullName evidence="2">Uncharacterized protein</fullName>
    </submittedName>
</protein>
<accession>A0A9P4NWF9</accession>
<feature type="signal peptide" evidence="1">
    <location>
        <begin position="1"/>
        <end position="15"/>
    </location>
</feature>
<organism evidence="2 3">
    <name type="scientific">Tothia fuscella</name>
    <dbReference type="NCBI Taxonomy" id="1048955"/>
    <lineage>
        <taxon>Eukaryota</taxon>
        <taxon>Fungi</taxon>
        <taxon>Dikarya</taxon>
        <taxon>Ascomycota</taxon>
        <taxon>Pezizomycotina</taxon>
        <taxon>Dothideomycetes</taxon>
        <taxon>Pleosporomycetidae</taxon>
        <taxon>Venturiales</taxon>
        <taxon>Cylindrosympodiaceae</taxon>
        <taxon>Tothia</taxon>
    </lineage>
</organism>
<dbReference type="EMBL" id="MU007023">
    <property type="protein sequence ID" value="KAF2432930.1"/>
    <property type="molecule type" value="Genomic_DNA"/>
</dbReference>
<proteinExistence type="predicted"/>
<evidence type="ECO:0000256" key="1">
    <source>
        <dbReference type="SAM" id="SignalP"/>
    </source>
</evidence>
<comment type="caution">
    <text evidence="2">The sequence shown here is derived from an EMBL/GenBank/DDBJ whole genome shotgun (WGS) entry which is preliminary data.</text>
</comment>
<gene>
    <name evidence="2" type="ORF">EJ08DRAFT_647683</name>
</gene>
<dbReference type="Proteomes" id="UP000800235">
    <property type="component" value="Unassembled WGS sequence"/>
</dbReference>
<feature type="chain" id="PRO_5040487548" evidence="1">
    <location>
        <begin position="16"/>
        <end position="56"/>
    </location>
</feature>
<sequence length="56" mass="6453">MAIFCAVSYLILVEALPSPFSLLSTLVAVQKNISRNDSIHHFRSIYDFRFINRHSL</sequence>